<evidence type="ECO:0000313" key="1">
    <source>
        <dbReference type="EMBL" id="MBE9235831.1"/>
    </source>
</evidence>
<protein>
    <submittedName>
        <fullName evidence="1">Uncharacterized protein</fullName>
    </submittedName>
</protein>
<dbReference type="RefSeq" id="WP_193942320.1">
    <property type="nucleotide sequence ID" value="NZ_JADEWB010000026.1"/>
</dbReference>
<comment type="caution">
    <text evidence="1">The sequence shown here is derived from an EMBL/GenBank/DDBJ whole genome shotgun (WGS) entry which is preliminary data.</text>
</comment>
<accession>A0ABR9VBH1</accession>
<sequence>MAEPTITQIFGAGATQSNTQLAILKADLSGLTATSNNTAESMIVALLLLWEATLTTTAQESNPDQSIRVEKGSESLNTVFNNGTSTQYKEIPFTITLRKPYIATTIDPDDY</sequence>
<reference evidence="1 2" key="1">
    <citation type="submission" date="2020-10" db="EMBL/GenBank/DDBJ databases">
        <authorList>
            <person name="Castelo-Branco R."/>
            <person name="Eusebio N."/>
            <person name="Adriana R."/>
            <person name="Vieira A."/>
            <person name="Brugerolle De Fraissinette N."/>
            <person name="Rezende De Castro R."/>
            <person name="Schneider M.P."/>
            <person name="Vasconcelos V."/>
            <person name="Leao P.N."/>
        </authorList>
    </citation>
    <scope>NUCLEOTIDE SEQUENCE [LARGE SCALE GENOMIC DNA]</scope>
    <source>
        <strain evidence="1 2">LEGE 00250</strain>
    </source>
</reference>
<dbReference type="Proteomes" id="UP000606776">
    <property type="component" value="Unassembled WGS sequence"/>
</dbReference>
<evidence type="ECO:0000313" key="2">
    <source>
        <dbReference type="Proteomes" id="UP000606776"/>
    </source>
</evidence>
<organism evidence="1 2">
    <name type="scientific">Sphaerospermopsis aphanizomenoides LEGE 00250</name>
    <dbReference type="NCBI Taxonomy" id="2777972"/>
    <lineage>
        <taxon>Bacteria</taxon>
        <taxon>Bacillati</taxon>
        <taxon>Cyanobacteriota</taxon>
        <taxon>Cyanophyceae</taxon>
        <taxon>Nostocales</taxon>
        <taxon>Aphanizomenonaceae</taxon>
        <taxon>Sphaerospermopsis</taxon>
        <taxon>Sphaerospermopsis aphanizomenoides</taxon>
    </lineage>
</organism>
<name>A0ABR9VBH1_9CYAN</name>
<dbReference type="EMBL" id="JADEWB010000026">
    <property type="protein sequence ID" value="MBE9235831.1"/>
    <property type="molecule type" value="Genomic_DNA"/>
</dbReference>
<gene>
    <name evidence="1" type="ORF">IQ227_07220</name>
</gene>
<keyword evidence="2" id="KW-1185">Reference proteome</keyword>
<proteinExistence type="predicted"/>